<dbReference type="Gene3D" id="3.90.1480.10">
    <property type="entry name" value="Alpha-2,3-sialyltransferase"/>
    <property type="match status" value="1"/>
</dbReference>
<sequence>MTETAASFKHASFSECRNIKSGPVFIIASGSSAKDFPLHEFPSVPMITMNGAISMFSQGDTKPFFYLCSDTDFPLQQPDLFATAMRISENVALWENQFDVVQAKPSGQAFGLKKAPRASIFKTLFNPQKSLVRHRYLLSKRSKDIGFSKDMTLGCFDARTVMYLALQTAYHLGFNKVFLVGADLYQAVGRFYETPESKHSPCGLDQHYDTRILPSLKLMSKHVVDDDFQVYNLSANSRVPAHIIKKISLDDVRRMLNS</sequence>
<evidence type="ECO:0000313" key="1">
    <source>
        <dbReference type="EMBL" id="AUO49716.1"/>
    </source>
</evidence>
<dbReference type="Proteomes" id="UP000235315">
    <property type="component" value="Chromosome"/>
</dbReference>
<reference evidence="1 2" key="1">
    <citation type="submission" date="2018-01" db="EMBL/GenBank/DDBJ databases">
        <title>Tropical forage species Digitaria eriantha prevents oxidative stress under low temperature conditions by the incorporation of polyhydroxybutyrate-producing endophytic bacteria.</title>
        <authorList>
            <person name="Stritzler M."/>
            <person name="Ayub N."/>
        </authorList>
    </citation>
    <scope>NUCLEOTIDE SEQUENCE [LARGE SCALE GENOMIC DNA]</scope>
    <source>
        <strain evidence="1 2">FR1</strain>
    </source>
</reference>
<gene>
    <name evidence="1" type="ORF">C1C98_06360</name>
</gene>
<organism evidence="1 2">
    <name type="scientific">Pseudomonas ogarae (strain DSM 112162 / CECT 30235 / F113)</name>
    <dbReference type="NCBI Taxonomy" id="1114970"/>
    <lineage>
        <taxon>Bacteria</taxon>
        <taxon>Pseudomonadati</taxon>
        <taxon>Pseudomonadota</taxon>
        <taxon>Gammaproteobacteria</taxon>
        <taxon>Pseudomonadales</taxon>
        <taxon>Pseudomonadaceae</taxon>
        <taxon>Pseudomonas</taxon>
    </lineage>
</organism>
<accession>A0ABM6R960</accession>
<proteinExistence type="predicted"/>
<name>A0ABM6R960_PSEO1</name>
<dbReference type="EMBL" id="CP025738">
    <property type="protein sequence ID" value="AUO49716.1"/>
    <property type="molecule type" value="Genomic_DNA"/>
</dbReference>
<evidence type="ECO:0000313" key="2">
    <source>
        <dbReference type="Proteomes" id="UP000235315"/>
    </source>
</evidence>
<protein>
    <submittedName>
        <fullName evidence="1">Lipopolysaccharide biosynthesis protein</fullName>
    </submittedName>
</protein>
<keyword evidence="2" id="KW-1185">Reference proteome</keyword>